<dbReference type="AlphaFoldDB" id="A0A0A9G9H9"/>
<evidence type="ECO:0000313" key="2">
    <source>
        <dbReference type="EMBL" id="JAE19206.1"/>
    </source>
</evidence>
<protein>
    <submittedName>
        <fullName evidence="2">Uncharacterized protein</fullName>
    </submittedName>
</protein>
<feature type="region of interest" description="Disordered" evidence="1">
    <location>
        <begin position="1"/>
        <end position="28"/>
    </location>
</feature>
<sequence length="28" mass="3131">MRRCGRSVSGRLFPGGSTTQRRRRPASP</sequence>
<organism evidence="2">
    <name type="scientific">Arundo donax</name>
    <name type="common">Giant reed</name>
    <name type="synonym">Donax arundinaceus</name>
    <dbReference type="NCBI Taxonomy" id="35708"/>
    <lineage>
        <taxon>Eukaryota</taxon>
        <taxon>Viridiplantae</taxon>
        <taxon>Streptophyta</taxon>
        <taxon>Embryophyta</taxon>
        <taxon>Tracheophyta</taxon>
        <taxon>Spermatophyta</taxon>
        <taxon>Magnoliopsida</taxon>
        <taxon>Liliopsida</taxon>
        <taxon>Poales</taxon>
        <taxon>Poaceae</taxon>
        <taxon>PACMAD clade</taxon>
        <taxon>Arundinoideae</taxon>
        <taxon>Arundineae</taxon>
        <taxon>Arundo</taxon>
    </lineage>
</organism>
<dbReference type="EMBL" id="GBRH01178690">
    <property type="protein sequence ID" value="JAE19206.1"/>
    <property type="molecule type" value="Transcribed_RNA"/>
</dbReference>
<name>A0A0A9G9H9_ARUDO</name>
<reference evidence="2" key="2">
    <citation type="journal article" date="2015" name="Data Brief">
        <title>Shoot transcriptome of the giant reed, Arundo donax.</title>
        <authorList>
            <person name="Barrero R.A."/>
            <person name="Guerrero F.D."/>
            <person name="Moolhuijzen P."/>
            <person name="Goolsby J.A."/>
            <person name="Tidwell J."/>
            <person name="Bellgard S.E."/>
            <person name="Bellgard M.I."/>
        </authorList>
    </citation>
    <scope>NUCLEOTIDE SEQUENCE</scope>
    <source>
        <tissue evidence="2">Shoot tissue taken approximately 20 cm above the soil surface</tissue>
    </source>
</reference>
<reference evidence="2" key="1">
    <citation type="submission" date="2014-09" db="EMBL/GenBank/DDBJ databases">
        <authorList>
            <person name="Magalhaes I.L.F."/>
            <person name="Oliveira U."/>
            <person name="Santos F.R."/>
            <person name="Vidigal T.H.D.A."/>
            <person name="Brescovit A.D."/>
            <person name="Santos A.J."/>
        </authorList>
    </citation>
    <scope>NUCLEOTIDE SEQUENCE</scope>
    <source>
        <tissue evidence="2">Shoot tissue taken approximately 20 cm above the soil surface</tissue>
    </source>
</reference>
<accession>A0A0A9G9H9</accession>
<evidence type="ECO:0000256" key="1">
    <source>
        <dbReference type="SAM" id="MobiDB-lite"/>
    </source>
</evidence>
<proteinExistence type="predicted"/>